<dbReference type="Proteomes" id="UP000623687">
    <property type="component" value="Unassembled WGS sequence"/>
</dbReference>
<sequence length="217" mass="24583">MYRRRLSTPNGDLWPIGYSSSSSMTTRGTTANGEDTLKAGRIDESGACSREHIHDYRQFEVLWNRDPDNIWIATLWRAGAFSAGACEGYSEGREVDSEGMWARRGKMDTRMESPQDKCVNKGGIRGGHESRRVLLRRFPHISMAQRRRAGDPQRTCGSSLAVDQAMSLYSLLNSQEWILVHGFSFFKEIPASCQLSRTVQPRRHDLRGIGRTLAYTH</sequence>
<proteinExistence type="predicted"/>
<dbReference type="VEuPathDB" id="FungiDB:PC9H_008271"/>
<name>A0A8H7DV19_PLEOS</name>
<organism evidence="1 2">
    <name type="scientific">Pleurotus ostreatus</name>
    <name type="common">Oyster mushroom</name>
    <name type="synonym">White-rot fungus</name>
    <dbReference type="NCBI Taxonomy" id="5322"/>
    <lineage>
        <taxon>Eukaryota</taxon>
        <taxon>Fungi</taxon>
        <taxon>Dikarya</taxon>
        <taxon>Basidiomycota</taxon>
        <taxon>Agaricomycotina</taxon>
        <taxon>Agaricomycetes</taxon>
        <taxon>Agaricomycetidae</taxon>
        <taxon>Agaricales</taxon>
        <taxon>Pleurotineae</taxon>
        <taxon>Pleurotaceae</taxon>
        <taxon>Pleurotus</taxon>
    </lineage>
</organism>
<dbReference type="EMBL" id="JACETU010000005">
    <property type="protein sequence ID" value="KAF7429033.1"/>
    <property type="molecule type" value="Genomic_DNA"/>
</dbReference>
<evidence type="ECO:0000313" key="1">
    <source>
        <dbReference type="EMBL" id="KAF7429033.1"/>
    </source>
</evidence>
<dbReference type="GeneID" id="59378089"/>
<dbReference type="AlphaFoldDB" id="A0A8H7DV19"/>
<dbReference type="RefSeq" id="XP_036631405.1">
    <property type="nucleotide sequence ID" value="XM_036777785.1"/>
</dbReference>
<accession>A0A8H7DV19</accession>
<gene>
    <name evidence="1" type="ORF">PC9H_008271</name>
</gene>
<keyword evidence="2" id="KW-1185">Reference proteome</keyword>
<protein>
    <submittedName>
        <fullName evidence="1">Uncharacterized protein</fullName>
    </submittedName>
</protein>
<comment type="caution">
    <text evidence="1">The sequence shown here is derived from an EMBL/GenBank/DDBJ whole genome shotgun (WGS) entry which is preliminary data.</text>
</comment>
<evidence type="ECO:0000313" key="2">
    <source>
        <dbReference type="Proteomes" id="UP000623687"/>
    </source>
</evidence>
<reference evidence="1" key="1">
    <citation type="submission" date="2019-07" db="EMBL/GenBank/DDBJ databases">
        <authorList>
            <person name="Palmer J.M."/>
        </authorList>
    </citation>
    <scope>NUCLEOTIDE SEQUENCE</scope>
    <source>
        <strain evidence="1">PC9</strain>
    </source>
</reference>